<keyword evidence="1" id="KW-0175">Coiled coil</keyword>
<evidence type="ECO:0000256" key="1">
    <source>
        <dbReference type="SAM" id="Coils"/>
    </source>
</evidence>
<evidence type="ECO:0000313" key="2">
    <source>
        <dbReference type="EMBL" id="CAG8728745.1"/>
    </source>
</evidence>
<feature type="non-terminal residue" evidence="2">
    <location>
        <position position="1"/>
    </location>
</feature>
<organism evidence="2 3">
    <name type="scientific">Ambispora leptoticha</name>
    <dbReference type="NCBI Taxonomy" id="144679"/>
    <lineage>
        <taxon>Eukaryota</taxon>
        <taxon>Fungi</taxon>
        <taxon>Fungi incertae sedis</taxon>
        <taxon>Mucoromycota</taxon>
        <taxon>Glomeromycotina</taxon>
        <taxon>Glomeromycetes</taxon>
        <taxon>Archaeosporales</taxon>
        <taxon>Ambisporaceae</taxon>
        <taxon>Ambispora</taxon>
    </lineage>
</organism>
<sequence length="141" mass="16194">MSSKLGKGAKLSAKRREEFLKMTAGRNITQLDTERAAAHLVESTGSTSIPPPTTSDEQVTLNTIKDMLLELTEKVNRMERKISEMDKRMIEGLNLSNETKYIKIQLKEAAEEYLIENESDFYESMEDIQWNVFYEDKLAKP</sequence>
<feature type="coiled-coil region" evidence="1">
    <location>
        <begin position="61"/>
        <end position="88"/>
    </location>
</feature>
<dbReference type="Proteomes" id="UP000789508">
    <property type="component" value="Unassembled WGS sequence"/>
</dbReference>
<name>A0A9N9NF35_9GLOM</name>
<reference evidence="2" key="1">
    <citation type="submission" date="2021-06" db="EMBL/GenBank/DDBJ databases">
        <authorList>
            <person name="Kallberg Y."/>
            <person name="Tangrot J."/>
            <person name="Rosling A."/>
        </authorList>
    </citation>
    <scope>NUCLEOTIDE SEQUENCE</scope>
    <source>
        <strain evidence="2">FL130A</strain>
    </source>
</reference>
<dbReference type="EMBL" id="CAJVPS010029422">
    <property type="protein sequence ID" value="CAG8728745.1"/>
    <property type="molecule type" value="Genomic_DNA"/>
</dbReference>
<proteinExistence type="predicted"/>
<evidence type="ECO:0000313" key="3">
    <source>
        <dbReference type="Proteomes" id="UP000789508"/>
    </source>
</evidence>
<accession>A0A9N9NF35</accession>
<dbReference type="AlphaFoldDB" id="A0A9N9NF35"/>
<comment type="caution">
    <text evidence="2">The sequence shown here is derived from an EMBL/GenBank/DDBJ whole genome shotgun (WGS) entry which is preliminary data.</text>
</comment>
<keyword evidence="3" id="KW-1185">Reference proteome</keyword>
<dbReference type="OrthoDB" id="2332122at2759"/>
<protein>
    <submittedName>
        <fullName evidence="2">13252_t:CDS:1</fullName>
    </submittedName>
</protein>
<gene>
    <name evidence="2" type="ORF">ALEPTO_LOCUS12538</name>
</gene>